<organism evidence="1">
    <name type="scientific">hydrothermal vent metagenome</name>
    <dbReference type="NCBI Taxonomy" id="652676"/>
    <lineage>
        <taxon>unclassified sequences</taxon>
        <taxon>metagenomes</taxon>
        <taxon>ecological metagenomes</taxon>
    </lineage>
</organism>
<proteinExistence type="predicted"/>
<evidence type="ECO:0000313" key="1">
    <source>
        <dbReference type="EMBL" id="SFV87916.1"/>
    </source>
</evidence>
<accession>A0A1W1E2F7</accession>
<gene>
    <name evidence="1" type="ORF">MNB_SUP05-SYMBIONT-5-973</name>
</gene>
<name>A0A1W1E2F7_9ZZZZ</name>
<reference evidence="1" key="1">
    <citation type="submission" date="2016-10" db="EMBL/GenBank/DDBJ databases">
        <authorList>
            <person name="de Groot N.N."/>
        </authorList>
    </citation>
    <scope>NUCLEOTIDE SEQUENCE</scope>
</reference>
<sequence>MIDADFQPSLSSYYKISHQTEKGLSGFLTHIENADNCITPIQK</sequence>
<dbReference type="EMBL" id="FPHZ01000104">
    <property type="protein sequence ID" value="SFV87916.1"/>
    <property type="molecule type" value="Genomic_DNA"/>
</dbReference>
<dbReference type="AlphaFoldDB" id="A0A1W1E2F7"/>
<protein>
    <submittedName>
        <fullName evidence="1">Uncharacterized protein</fullName>
    </submittedName>
</protein>